<organism evidence="2 3">
    <name type="scientific">Nakamurella alba</name>
    <dbReference type="NCBI Taxonomy" id="2665158"/>
    <lineage>
        <taxon>Bacteria</taxon>
        <taxon>Bacillati</taxon>
        <taxon>Actinomycetota</taxon>
        <taxon>Actinomycetes</taxon>
        <taxon>Nakamurellales</taxon>
        <taxon>Nakamurellaceae</taxon>
        <taxon>Nakamurella</taxon>
    </lineage>
</organism>
<feature type="transmembrane region" description="Helical" evidence="1">
    <location>
        <begin position="31"/>
        <end position="49"/>
    </location>
</feature>
<proteinExistence type="predicted"/>
<dbReference type="AlphaFoldDB" id="A0A7K1FPG4"/>
<keyword evidence="1" id="KW-0472">Membrane</keyword>
<accession>A0A7K1FPG4</accession>
<dbReference type="Proteomes" id="UP000460221">
    <property type="component" value="Unassembled WGS sequence"/>
</dbReference>
<sequence length="62" mass="6605">MDKFLKVVGVIVVAWIALSLIGWIFGFIVKAVFWIAIIAGAVLLVSWIANKAKSSSSVGSGR</sequence>
<dbReference type="EMBL" id="WLYK01000008">
    <property type="protein sequence ID" value="MTD16045.1"/>
    <property type="molecule type" value="Genomic_DNA"/>
</dbReference>
<keyword evidence="1" id="KW-1133">Transmembrane helix</keyword>
<evidence type="ECO:0000256" key="1">
    <source>
        <dbReference type="SAM" id="Phobius"/>
    </source>
</evidence>
<comment type="caution">
    <text evidence="2">The sequence shown here is derived from an EMBL/GenBank/DDBJ whole genome shotgun (WGS) entry which is preliminary data.</text>
</comment>
<name>A0A7K1FPG4_9ACTN</name>
<dbReference type="RefSeq" id="WP_154770025.1">
    <property type="nucleotide sequence ID" value="NZ_WLYK01000008.1"/>
</dbReference>
<protein>
    <submittedName>
        <fullName evidence="2">Uncharacterized protein</fullName>
    </submittedName>
</protein>
<gene>
    <name evidence="2" type="ORF">GIS00_19085</name>
</gene>
<keyword evidence="3" id="KW-1185">Reference proteome</keyword>
<evidence type="ECO:0000313" key="2">
    <source>
        <dbReference type="EMBL" id="MTD16045.1"/>
    </source>
</evidence>
<keyword evidence="1" id="KW-0812">Transmembrane</keyword>
<feature type="transmembrane region" description="Helical" evidence="1">
    <location>
        <begin position="7"/>
        <end position="25"/>
    </location>
</feature>
<reference evidence="2 3" key="1">
    <citation type="submission" date="2019-11" db="EMBL/GenBank/DDBJ databases">
        <authorList>
            <person name="Jiang L.-Q."/>
        </authorList>
    </citation>
    <scope>NUCLEOTIDE SEQUENCE [LARGE SCALE GENOMIC DNA]</scope>
    <source>
        <strain evidence="2 3">YIM 132087</strain>
    </source>
</reference>
<evidence type="ECO:0000313" key="3">
    <source>
        <dbReference type="Proteomes" id="UP000460221"/>
    </source>
</evidence>